<evidence type="ECO:0000256" key="2">
    <source>
        <dbReference type="ARBA" id="ARBA00004123"/>
    </source>
</evidence>
<reference evidence="14 15" key="1">
    <citation type="submission" date="2022-05" db="EMBL/GenBank/DDBJ databases">
        <authorList>
            <consortium name="Genoscope - CEA"/>
            <person name="William W."/>
        </authorList>
    </citation>
    <scope>NUCLEOTIDE SEQUENCE [LARGE SCALE GENOMIC DNA]</scope>
</reference>
<evidence type="ECO:0000256" key="3">
    <source>
        <dbReference type="ARBA" id="ARBA00004496"/>
    </source>
</evidence>
<comment type="cofactor">
    <cofactor evidence="1">
        <name>Fe(2+)</name>
        <dbReference type="ChEBI" id="CHEBI:29033"/>
    </cofactor>
</comment>
<keyword evidence="4" id="KW-0963">Cytoplasm</keyword>
<dbReference type="GO" id="GO:0005737">
    <property type="term" value="C:cytoplasm"/>
    <property type="evidence" value="ECO:0007669"/>
    <property type="project" value="UniProtKB-SubCell"/>
</dbReference>
<evidence type="ECO:0000256" key="12">
    <source>
        <dbReference type="ARBA" id="ARBA00071397"/>
    </source>
</evidence>
<dbReference type="Proteomes" id="UP001159428">
    <property type="component" value="Unassembled WGS sequence"/>
</dbReference>
<keyword evidence="8" id="KW-0408">Iron</keyword>
<dbReference type="EMBL" id="CALNXJ010000027">
    <property type="protein sequence ID" value="CAH3132888.1"/>
    <property type="molecule type" value="Genomic_DNA"/>
</dbReference>
<dbReference type="Gene3D" id="2.60.120.10">
    <property type="entry name" value="Jelly Rolls"/>
    <property type="match status" value="1"/>
</dbReference>
<evidence type="ECO:0000256" key="4">
    <source>
        <dbReference type="ARBA" id="ARBA00022490"/>
    </source>
</evidence>
<organism evidence="14 15">
    <name type="scientific">Pocillopora meandrina</name>
    <dbReference type="NCBI Taxonomy" id="46732"/>
    <lineage>
        <taxon>Eukaryota</taxon>
        <taxon>Metazoa</taxon>
        <taxon>Cnidaria</taxon>
        <taxon>Anthozoa</taxon>
        <taxon>Hexacorallia</taxon>
        <taxon>Scleractinia</taxon>
        <taxon>Astrocoeniina</taxon>
        <taxon>Pocilloporidae</taxon>
        <taxon>Pocillopora</taxon>
    </lineage>
</organism>
<dbReference type="GO" id="GO:0016787">
    <property type="term" value="F:hydrolase activity"/>
    <property type="evidence" value="ECO:0007669"/>
    <property type="project" value="UniProtKB-KW"/>
</dbReference>
<evidence type="ECO:0000259" key="13">
    <source>
        <dbReference type="PROSITE" id="PS51184"/>
    </source>
</evidence>
<dbReference type="EC" id="1.14.11.63" evidence="11"/>
<keyword evidence="10" id="KW-0539">Nucleus</keyword>
<dbReference type="InterPro" id="IPR014710">
    <property type="entry name" value="RmlC-like_jellyroll"/>
</dbReference>
<dbReference type="GO" id="GO:0005634">
    <property type="term" value="C:nucleus"/>
    <property type="evidence" value="ECO:0007669"/>
    <property type="project" value="UniProtKB-SubCell"/>
</dbReference>
<keyword evidence="15" id="KW-1185">Reference proteome</keyword>
<evidence type="ECO:0000256" key="7">
    <source>
        <dbReference type="ARBA" id="ARBA00023002"/>
    </source>
</evidence>
<comment type="caution">
    <text evidence="14">The sequence shown here is derived from an EMBL/GenBank/DDBJ whole genome shotgun (WGS) entry which is preliminary data.</text>
</comment>
<dbReference type="PANTHER" id="PTHR12461">
    <property type="entry name" value="HYPOXIA-INDUCIBLE FACTOR 1 ALPHA INHIBITOR-RELATED"/>
    <property type="match status" value="1"/>
</dbReference>
<dbReference type="AlphaFoldDB" id="A0AAU9X0I5"/>
<evidence type="ECO:0000256" key="6">
    <source>
        <dbReference type="ARBA" id="ARBA00022801"/>
    </source>
</evidence>
<dbReference type="PROSITE" id="PS51184">
    <property type="entry name" value="JMJC"/>
    <property type="match status" value="1"/>
</dbReference>
<keyword evidence="9" id="KW-1015">Disulfide bond</keyword>
<keyword evidence="6" id="KW-0378">Hydrolase</keyword>
<evidence type="ECO:0000256" key="11">
    <source>
        <dbReference type="ARBA" id="ARBA00066577"/>
    </source>
</evidence>
<keyword evidence="7" id="KW-0560">Oxidoreductase</keyword>
<dbReference type="InterPro" id="IPR003347">
    <property type="entry name" value="JmjC_dom"/>
</dbReference>
<evidence type="ECO:0000313" key="14">
    <source>
        <dbReference type="EMBL" id="CAH3132888.1"/>
    </source>
</evidence>
<dbReference type="InterPro" id="IPR041667">
    <property type="entry name" value="Cupin_8"/>
</dbReference>
<comment type="subcellular location">
    <subcellularLocation>
        <location evidence="3">Cytoplasm</location>
    </subcellularLocation>
    <subcellularLocation>
        <location evidence="2">Nucleus</location>
    </subcellularLocation>
</comment>
<evidence type="ECO:0000256" key="1">
    <source>
        <dbReference type="ARBA" id="ARBA00001954"/>
    </source>
</evidence>
<dbReference type="SMART" id="SM00558">
    <property type="entry name" value="JmjC"/>
    <property type="match status" value="1"/>
</dbReference>
<evidence type="ECO:0000256" key="5">
    <source>
        <dbReference type="ARBA" id="ARBA00022723"/>
    </source>
</evidence>
<dbReference type="GO" id="GO:0106155">
    <property type="term" value="F:peptidyl-lysine 3-dioxygenase activity"/>
    <property type="evidence" value="ECO:0007669"/>
    <property type="project" value="UniProtKB-EC"/>
</dbReference>
<dbReference type="PANTHER" id="PTHR12461:SF99">
    <property type="entry name" value="BIFUNCTIONAL PEPTIDASE AND (3S)-LYSYL HYDROXYLASE JMJD7"/>
    <property type="match status" value="1"/>
</dbReference>
<evidence type="ECO:0000256" key="10">
    <source>
        <dbReference type="ARBA" id="ARBA00023242"/>
    </source>
</evidence>
<keyword evidence="5" id="KW-0479">Metal-binding</keyword>
<protein>
    <recommendedName>
        <fullName evidence="12">Bifunctional peptidase and (3S)-lysyl hydroxylase JMJD7</fullName>
        <ecNumber evidence="11">1.14.11.63</ecNumber>
    </recommendedName>
</protein>
<dbReference type="Pfam" id="PF13621">
    <property type="entry name" value="Cupin_8"/>
    <property type="match status" value="1"/>
</dbReference>
<dbReference type="GO" id="GO:0046872">
    <property type="term" value="F:metal ion binding"/>
    <property type="evidence" value="ECO:0007669"/>
    <property type="project" value="UniProtKB-KW"/>
</dbReference>
<proteinExistence type="predicted"/>
<sequence>MSKNCTCFSDEMASVNTLSELLENLSIEAKELYLSSEVSRLGKPPTPLEFVRDWVSPNVPVIIKNAFNHWPALKKWNCDYLRQKIGHKTVTVAVTPNGYADAVVGDRFVLPEEREMEFSKFVDILEGKSKERGIFYVQKQNSNLTSDFKELCEEAACDVPWATQAFGKNPDAVNFWMGDKRAVTSMHKDHYENLYCVISGAKVFTLLPPSDLPLVPYELYSPARYKVNNDGVFEIVDEVDENLTKTAPKQKVPWIAVDPLNPDLNKYPNYAKANHVDCVVNAGEMLYLPSLWFHHVQQSHGCIAINFWYDMNYDIKYNYYKFVEAVAGLANNHS</sequence>
<dbReference type="SUPFAM" id="SSF51197">
    <property type="entry name" value="Clavaminate synthase-like"/>
    <property type="match status" value="1"/>
</dbReference>
<dbReference type="FunFam" id="2.60.120.10:FF:000059">
    <property type="entry name" value="jmjC domain-containing protein 7"/>
    <property type="match status" value="1"/>
</dbReference>
<name>A0AAU9X0I5_9CNID</name>
<feature type="domain" description="JmjC" evidence="13">
    <location>
        <begin position="140"/>
        <end position="324"/>
    </location>
</feature>
<gene>
    <name evidence="14" type="ORF">PMEA_00015271</name>
</gene>
<evidence type="ECO:0000313" key="15">
    <source>
        <dbReference type="Proteomes" id="UP001159428"/>
    </source>
</evidence>
<evidence type="ECO:0000256" key="8">
    <source>
        <dbReference type="ARBA" id="ARBA00023004"/>
    </source>
</evidence>
<evidence type="ECO:0000256" key="9">
    <source>
        <dbReference type="ARBA" id="ARBA00023157"/>
    </source>
</evidence>
<accession>A0AAU9X0I5</accession>